<keyword evidence="4" id="KW-1185">Reference proteome</keyword>
<evidence type="ECO:0000313" key="4">
    <source>
        <dbReference type="Proteomes" id="UP000245880"/>
    </source>
</evidence>
<organism evidence="3 4">
    <name type="scientific">Dyadobacter jejuensis</name>
    <dbReference type="NCBI Taxonomy" id="1082580"/>
    <lineage>
        <taxon>Bacteria</taxon>
        <taxon>Pseudomonadati</taxon>
        <taxon>Bacteroidota</taxon>
        <taxon>Cytophagia</taxon>
        <taxon>Cytophagales</taxon>
        <taxon>Spirosomataceae</taxon>
        <taxon>Dyadobacter</taxon>
    </lineage>
</organism>
<reference evidence="3 4" key="1">
    <citation type="submission" date="2018-03" db="EMBL/GenBank/DDBJ databases">
        <title>Genomic Encyclopedia of Archaeal and Bacterial Type Strains, Phase II (KMG-II): from individual species to whole genera.</title>
        <authorList>
            <person name="Goeker M."/>
        </authorList>
    </citation>
    <scope>NUCLEOTIDE SEQUENCE [LARGE SCALE GENOMIC DNA]</scope>
    <source>
        <strain evidence="3 4">DSM 100346</strain>
    </source>
</reference>
<dbReference type="Pfam" id="PF20041">
    <property type="entry name" value="DUF6443"/>
    <property type="match status" value="1"/>
</dbReference>
<evidence type="ECO:0000259" key="2">
    <source>
        <dbReference type="Pfam" id="PF20041"/>
    </source>
</evidence>
<dbReference type="NCBIfam" id="TIGR03696">
    <property type="entry name" value="Rhs_assc_core"/>
    <property type="match status" value="1"/>
</dbReference>
<protein>
    <submittedName>
        <fullName evidence="3">RHS repeat-associated protein</fullName>
    </submittedName>
</protein>
<feature type="chain" id="PRO_5016332574" evidence="1">
    <location>
        <begin position="22"/>
        <end position="2135"/>
    </location>
</feature>
<dbReference type="PROSITE" id="PS00018">
    <property type="entry name" value="EF_HAND_1"/>
    <property type="match status" value="1"/>
</dbReference>
<dbReference type="InterPro" id="IPR029058">
    <property type="entry name" value="AB_hydrolase_fold"/>
</dbReference>
<sequence>MFKIFTLFTSIVFFALSAVIAQPINTAIKDVSMPAPNAASLGKYGDIPVGHYTGVPNIGMPIHTITDGPLSYPVSLSYHAGGIKVGEPVSWIGQGWSLSGNMISRTIQGKADESCDGYFTSGRFIAVQNDTCIVPAAPYTYVTLQNGNTDAEPDIFSFSVGGCSGKFYIEADMTNDNVVNGKVVLIPKQDVRVTYETSGSCGTLQLKKFTVTTPDGVRYEFGNIDNDANNKGIDIQQFDEIVGSTVSAWQLRRISSADGNYSINLDYVQEKYRYQHKASGSSASTLLPFPTTTPSGSYYYHVTDVLGWRLSSITNGGATNTVTFLAATATREDLSVSPWNVGSSPQPPKALASIQVQSGTLCKKYDLAQSYYEDTTADKSGTTADKRLKLTLVQEKSCDGTVTANPYTFQYHELAGNTSFLPNRMSSGIDHWGFYNGAVTNPHSGLNIPLTKLPTYTVGGYNVHPVKGGANRETNEAMMMLGTLRSISWPTGGLTSFEYQANTVYGNKDVLTFTDMGTMTRAPGGCSVYLVAAGSFNIATQTATEIGNLYYQWIKNPPPPQPSTCSEGTHLDIRLINATTSVVLATVSTSLLSTQTTQTAEGILTELFSGVTIPAGTPLRFEIWGKNMTGSFTLRKLTTTTTSENYAVGGLRIKKVTSNDGTTTGQDVIKSYSYAKAVIPGQSSAILYAKPIYGYVFQGCIGSCNGIRTGSGACPGNASQLLQTHFFFETSVVPLGSFEGYHIGYSAVQEYFNGSNSGYYNLYQYYNDPVQAFNGIPLVPVQPRIGSGEMESKAMRNTFGGDVSYDIYEKKPETPQASLGVYVKFNTYLINGDPGGTPITFWKKYPVLTSPFRYQNVTSYRDGQITAIAKQYNGTNHLQVTKETLSNSDGKVTETEYKYSFGLPGLPAAQLTKFIDLNLLVPLETAVKVGGTIVNGNKTEYGFFDNTSGNFLSTTASATTNFIRPYQFKSYEGAGWVQKGQIDSYHGTGTSTGRAGLPKQFTKTGWLAETYEWTSAGLIKQRKFKDFLWKYEYLTGTNMVSKVTNPDGQFTEYTYDKLLRLDEAKARASNVKTKYTYTFPVVNASGVITSFGNVKSTTTFTATAGSSLATQETFQYVDGLGRGIETVHKGKTPSDTDQVIATAYDNQGRVSKSFEAFAGTANTGAYQAPGTNAHTLTEYEPNPLNRIWKVTPPVWAATTNTYAANTSGDAVLNYNFATGASTTFGANLLTKTTTTDGNGNKSITFTDKKGRMLLSRKANGAESSKSDTYYVYDDKDRLVRVLPPGATWSDTELVFTYQYTNNDLISQKKVPGKAYEAFEYNSRDLPVRYQDPILRANSNRWMGSKYDDYGRLSQKGVYGSGTGDGIVLSNKIIENIYSTATTGIETDKLKTSKVQAFTVADPVVTPAAANAVLQTTFNYDTYGRVSSTTGNNHTNVASTSAESVTYGYDHGDNILSETRTSVHSGGTTSITNTRLFDAWGRLTQTSQSINGASATVISRLAYTAKDQLANKKLGPGTNGLQQVDYAYLTNGLLSSINGTAALSGSTFPVSNMLTNFSTPTFAATTDDLFRQTLEYNTLTTGLSGTAQNSGNIGQMIWQVKGRAAQAYGFTYDYLDRLTSAKYSSYTNTGTINTADYYGEAQTFDVRGNITSITRKGMVKGTANYTNATIDGQTLTIPAGGNLTSQSIGVNSIPPTRVNMDAPHNHLNLPSKFDFGTSNVIELLYDGLGNKLRKTVKTAGTTTLTQDYLDGIELKNNTVEAVYNEEGRAFNNGGTFRYEYVLRDHLGNTRVVFSDKNNSGSIDNTEILSETHYYPFGKSFDGAWYSDATAEKYRYLYNGKELSEEFSLNFYDYGARWLDPSMESWWEVDGLSEKYYSLSPYAYVANNVINAFDPDGKRIFWVGGAGNDQIGWNYTNSWKKAMTEGGINGFTRLNVSHDDPIALKNGGTPWGDIMFTALRRSQSYDLAATYNENDPLGSNRGIYTKQVPIEDSQVNNAYNGIIQNIQNSPLRVGEQLNLIGYSYGSVLQAHVALKLANSGHKIDNLVLVGSPISNDSELYKTLISQKNIGKVIRYDIPGDKLSNPKSLLDFIQGGRQNGDPNNIGAGSHFDLARPGISTYERVRNVVVEWLKQQGVK</sequence>
<dbReference type="EMBL" id="QGDT01000009">
    <property type="protein sequence ID" value="PWJ57065.1"/>
    <property type="molecule type" value="Genomic_DNA"/>
</dbReference>
<name>A0A316AH46_9BACT</name>
<dbReference type="InterPro" id="IPR018247">
    <property type="entry name" value="EF_Hand_1_Ca_BS"/>
</dbReference>
<dbReference type="OrthoDB" id="976756at2"/>
<comment type="caution">
    <text evidence="3">The sequence shown here is derived from an EMBL/GenBank/DDBJ whole genome shotgun (WGS) entry which is preliminary data.</text>
</comment>
<evidence type="ECO:0000313" key="3">
    <source>
        <dbReference type="EMBL" id="PWJ57065.1"/>
    </source>
</evidence>
<dbReference type="SUPFAM" id="SSF53474">
    <property type="entry name" value="alpha/beta-Hydrolases"/>
    <property type="match status" value="1"/>
</dbReference>
<accession>A0A316AH46</accession>
<dbReference type="InterPro" id="IPR022385">
    <property type="entry name" value="Rhs_assc_core"/>
</dbReference>
<evidence type="ECO:0000256" key="1">
    <source>
        <dbReference type="SAM" id="SignalP"/>
    </source>
</evidence>
<gene>
    <name evidence="3" type="ORF">CLV98_109175</name>
</gene>
<dbReference type="InterPro" id="IPR045619">
    <property type="entry name" value="DUF6443"/>
</dbReference>
<feature type="domain" description="DUF6443" evidence="2">
    <location>
        <begin position="1097"/>
        <end position="1193"/>
    </location>
</feature>
<dbReference type="Gene3D" id="2.180.10.10">
    <property type="entry name" value="RHS repeat-associated core"/>
    <property type="match status" value="1"/>
</dbReference>
<proteinExistence type="predicted"/>
<keyword evidence="1" id="KW-0732">Signal</keyword>
<dbReference type="Proteomes" id="UP000245880">
    <property type="component" value="Unassembled WGS sequence"/>
</dbReference>
<feature type="signal peptide" evidence="1">
    <location>
        <begin position="1"/>
        <end position="21"/>
    </location>
</feature>
<dbReference type="RefSeq" id="WP_109675982.1">
    <property type="nucleotide sequence ID" value="NZ_QGDT01000009.1"/>
</dbReference>